<dbReference type="Pfam" id="PF03140">
    <property type="entry name" value="DUF247"/>
    <property type="match status" value="1"/>
</dbReference>
<sequence length="391" mass="44646">MEEAAGGDHIAIDVDGLSTELKKMMCSTNLTMSSKCCIFRVPNILSRHNPKAYTPNAFSIGPFHYNKPHLKATQKIKLKYLRGLISRFQSPETMLTQLTKAIVEVQNEARECYAGPIDMSNMDEFIKVLVLDSCFIIELFRKFTWKDLREVDDPIFNMPCILKFLYHDLILLENQIPWFVLKRLYNLTMTTRIEQSTPLSLLAIAFFGHSLYSRSFPSVEALKMFVSEKHESKHILDLLRDSLVLSSHIRKDRYYNFDYSQPMPSATSLKAAGIRFKMGTSESILDIKFRKDEGILEIPPLEIQETTESLFRNLISLEQCLPNCEGIITSYAILLDNLVSSTKDMEILCKNLLLRSMIIADAVGINTEECSCMTISNTLGRLFRSSAQPSY</sequence>
<name>A0A2P5CK12_PARAD</name>
<reference evidence="2" key="1">
    <citation type="submission" date="2016-06" db="EMBL/GenBank/DDBJ databases">
        <title>Parallel loss of symbiosis genes in relatives of nitrogen-fixing non-legume Parasponia.</title>
        <authorList>
            <person name="Van Velzen R."/>
            <person name="Holmer R."/>
            <person name="Bu F."/>
            <person name="Rutten L."/>
            <person name="Van Zeijl A."/>
            <person name="Liu W."/>
            <person name="Santuari L."/>
            <person name="Cao Q."/>
            <person name="Sharma T."/>
            <person name="Shen D."/>
            <person name="Roswanjaya Y."/>
            <person name="Wardhani T."/>
            <person name="Kalhor M.S."/>
            <person name="Jansen J."/>
            <person name="Van den Hoogen J."/>
            <person name="Gungor B."/>
            <person name="Hartog M."/>
            <person name="Hontelez J."/>
            <person name="Verver J."/>
            <person name="Yang W.-C."/>
            <person name="Schijlen E."/>
            <person name="Repin R."/>
            <person name="Schilthuizen M."/>
            <person name="Schranz E."/>
            <person name="Heidstra R."/>
            <person name="Miyata K."/>
            <person name="Fedorova E."/>
            <person name="Kohlen W."/>
            <person name="Bisseling T."/>
            <person name="Smit S."/>
            <person name="Geurts R."/>
        </authorList>
    </citation>
    <scope>NUCLEOTIDE SEQUENCE [LARGE SCALE GENOMIC DNA]</scope>
    <source>
        <strain evidence="2">cv. WU1-14</strain>
    </source>
</reference>
<dbReference type="STRING" id="3476.A0A2P5CK12"/>
<accession>A0A2P5CK12</accession>
<dbReference type="EMBL" id="JXTB01000122">
    <property type="protein sequence ID" value="PON61346.1"/>
    <property type="molecule type" value="Genomic_DNA"/>
</dbReference>
<comment type="caution">
    <text evidence="1">The sequence shown here is derived from an EMBL/GenBank/DDBJ whole genome shotgun (WGS) entry which is preliminary data.</text>
</comment>
<dbReference type="InterPro" id="IPR004158">
    <property type="entry name" value="DUF247_pln"/>
</dbReference>
<dbReference type="Proteomes" id="UP000237105">
    <property type="component" value="Unassembled WGS sequence"/>
</dbReference>
<gene>
    <name evidence="1" type="ORF">PanWU01x14_147230</name>
</gene>
<dbReference type="PANTHER" id="PTHR31170:SF17">
    <property type="match status" value="1"/>
</dbReference>
<organism evidence="1 2">
    <name type="scientific">Parasponia andersonii</name>
    <name type="common">Sponia andersonii</name>
    <dbReference type="NCBI Taxonomy" id="3476"/>
    <lineage>
        <taxon>Eukaryota</taxon>
        <taxon>Viridiplantae</taxon>
        <taxon>Streptophyta</taxon>
        <taxon>Embryophyta</taxon>
        <taxon>Tracheophyta</taxon>
        <taxon>Spermatophyta</taxon>
        <taxon>Magnoliopsida</taxon>
        <taxon>eudicotyledons</taxon>
        <taxon>Gunneridae</taxon>
        <taxon>Pentapetalae</taxon>
        <taxon>rosids</taxon>
        <taxon>fabids</taxon>
        <taxon>Rosales</taxon>
        <taxon>Cannabaceae</taxon>
        <taxon>Parasponia</taxon>
    </lineage>
</organism>
<dbReference type="AlphaFoldDB" id="A0A2P5CK12"/>
<dbReference type="PANTHER" id="PTHR31170">
    <property type="entry name" value="BNAC04G53230D PROTEIN"/>
    <property type="match status" value="1"/>
</dbReference>
<evidence type="ECO:0000313" key="2">
    <source>
        <dbReference type="Proteomes" id="UP000237105"/>
    </source>
</evidence>
<keyword evidence="2" id="KW-1185">Reference proteome</keyword>
<dbReference type="OrthoDB" id="1184974at2759"/>
<protein>
    <submittedName>
        <fullName evidence="1">Uncharacterized protein</fullName>
    </submittedName>
</protein>
<proteinExistence type="predicted"/>
<evidence type="ECO:0000313" key="1">
    <source>
        <dbReference type="EMBL" id="PON61346.1"/>
    </source>
</evidence>